<reference evidence="9 10" key="1">
    <citation type="submission" date="2024-11" db="EMBL/GenBank/DDBJ databases">
        <title>Chromosome-level genome assembly of the freshwater bivalve Anodonta woodiana.</title>
        <authorList>
            <person name="Chen X."/>
        </authorList>
    </citation>
    <scope>NUCLEOTIDE SEQUENCE [LARGE SCALE GENOMIC DNA]</scope>
    <source>
        <strain evidence="9">MN2024</strain>
        <tissue evidence="9">Gills</tissue>
    </source>
</reference>
<comment type="subcellular location">
    <subcellularLocation>
        <location evidence="1">Cytoplasm</location>
        <location evidence="1">Cytoskeleton</location>
        <location evidence="1">Microtubule organizing center</location>
        <location evidence="1">Centrosome</location>
    </subcellularLocation>
</comment>
<evidence type="ECO:0000256" key="6">
    <source>
        <dbReference type="SAM" id="Coils"/>
    </source>
</evidence>
<feature type="compositionally biased region" description="Basic and acidic residues" evidence="7">
    <location>
        <begin position="26"/>
        <end position="35"/>
    </location>
</feature>
<keyword evidence="10" id="KW-1185">Reference proteome</keyword>
<keyword evidence="5" id="KW-0206">Cytoskeleton</keyword>
<feature type="domain" description="EF-hand" evidence="8">
    <location>
        <begin position="93"/>
        <end position="128"/>
    </location>
</feature>
<evidence type="ECO:0000313" key="10">
    <source>
        <dbReference type="Proteomes" id="UP001634394"/>
    </source>
</evidence>
<feature type="compositionally biased region" description="Polar residues" evidence="7">
    <location>
        <begin position="164"/>
        <end position="175"/>
    </location>
</feature>
<dbReference type="InterPro" id="IPR011992">
    <property type="entry name" value="EF-hand-dom_pair"/>
</dbReference>
<evidence type="ECO:0000313" key="9">
    <source>
        <dbReference type="EMBL" id="KAL3873034.1"/>
    </source>
</evidence>
<keyword evidence="6" id="KW-0175">Coiled coil</keyword>
<dbReference type="GO" id="GO:0005813">
    <property type="term" value="C:centrosome"/>
    <property type="evidence" value="ECO:0007669"/>
    <property type="project" value="UniProtKB-SubCell"/>
</dbReference>
<comment type="caution">
    <text evidence="9">The sequence shown here is derived from an EMBL/GenBank/DDBJ whole genome shotgun (WGS) entry which is preliminary data.</text>
</comment>
<feature type="coiled-coil region" evidence="6">
    <location>
        <begin position="570"/>
        <end position="795"/>
    </location>
</feature>
<feature type="region of interest" description="Disordered" evidence="7">
    <location>
        <begin position="473"/>
        <end position="501"/>
    </location>
</feature>
<sequence>MTYFLQESDAQSPSKRKRKNGSQHSSSEDDNKETFEAEGQLNLVMGEMEKTMDVQSEEEYLRAIWDQLGVGKQGYITLLELGQVCNHIGMEEMNDIELKQLFEKLDADQDNLVSFDEFLVGLSQHNGTATGTTSSNQATPSQQSGAAFQSQLGTPTATLGGAQALSTPPQRTYSAQKKLKFPSANDERITPSLIPGSGMSGLFSLLDPEHTGFAKPEAIIDLWEKYNIHNGTDVLLALGIDLNTKVNLADLSYALEQELLNAEEQSLVYQVALASYQQELRHLKASLEQQLWASEKLKLDLSEANARNSLLVKEVDERHAHMEKSTESKLFSVEKKYQEQIKNLQVELDGERDMFSKEAARQKQKADVQMEELKQEEARLREQVVQAQKELEKMNKDLDVTTDKLEEANKQNLHLQRELEAVDDLHRKLAEYESKGVLNPAEHKFTQEKIERLEQENKDLKDHNDELTAELENVKQQTSPARKPPTHQPSSSDLSRTPAREGSVLSDYIKPYIRKWHSISSGDNSDDDSKQGSPVLYRKRQNQAAPEEDSINIMQAAQYCPKFLPGLSSIGERDIQIEMLKKELQDLKNLFELEQKDIEQAARLEITEAEERLDREKADILRNFEKEKASMIDDFEKLQQEALAELCKELQTKFVIEKEDLIERYESEKNLREQRFAEEKQKLMERLQQEYEEDVRNQIKDIEAKSEKERFELEEVLTEQKMITKELKRQKVDLEQQLAEQQGDAEQQILLQKRDLEQQMELQRQDMEQRAEMTRREMEQKLKQQRQEMELEFSKDRQVLEDLFNQKVQEMSDEHCSEIEEYEKIFSKGIGALKGKLYDDFYSLLEKHKEEVTQREREEIQKSMGRETTQFEENLETMKAKLCRTFEEERSELIAQHEVKVEELRQQLAEAEQKMEEEREALAQRFEVDREELEEEIATQIREEVEEEILQQMEEIKVAFEEERHEFEAQVQLLKKEVQDLQEALDTESKNRIRGEDLSKTISRLQQEKRQLEQSHQEMHEALGSTKRALEMRIEELSQDKEGAITAVKTECLQSAEGSSKEQIGNDAVVFEIEALQSQVSRLNQELVEANKELEQARQTQTAMDDLTAENESLRDEIEALQSKLSQVKSSIPEHAKRVIDELTQEKSKLKQNLQKAENSQAEVNELKQKLTNLQFNFEQLKIDHNAMEESLTETQEKLEDTESMLCETQQNLAEAVAIKEKYMQIQMKYEGICKEKNSAMTLVDSLKHHLSEANTQTQEISEEKTKLAMVLEEKKYLEGKLHQVSDKLLEATTNFAVLQSQHIRELNKWKEGGSNMVELDKFTRLQMDLVDQQRSVRQLQELVQSSEESASNRFKGNGGFEASEKRNTLVVDLYKENAELMQALYKAEEQKKDAVSRCYKLEDRCKMLRRLLKKVSHVAIS</sequence>
<dbReference type="PANTHER" id="PTHR18905">
    <property type="entry name" value="NINEIN"/>
    <property type="match status" value="1"/>
</dbReference>
<dbReference type="PANTHER" id="PTHR18905:SF13">
    <property type="entry name" value="NON-CENTROSOMAL MICROTUBULE ARRAY"/>
    <property type="match status" value="1"/>
</dbReference>
<dbReference type="InterPro" id="IPR002048">
    <property type="entry name" value="EF_hand_dom"/>
</dbReference>
<accession>A0ABD3WGG4</accession>
<feature type="region of interest" description="Disordered" evidence="7">
    <location>
        <begin position="158"/>
        <end position="182"/>
    </location>
</feature>
<name>A0ABD3WGG4_SINWO</name>
<dbReference type="EMBL" id="JBJQND010000006">
    <property type="protein sequence ID" value="KAL3873034.1"/>
    <property type="molecule type" value="Genomic_DNA"/>
</dbReference>
<proteinExistence type="predicted"/>
<dbReference type="InterPro" id="IPR018247">
    <property type="entry name" value="EF_Hand_1_Ca_BS"/>
</dbReference>
<dbReference type="Gene3D" id="1.10.238.10">
    <property type="entry name" value="EF-hand"/>
    <property type="match status" value="1"/>
</dbReference>
<organism evidence="9 10">
    <name type="scientific">Sinanodonta woodiana</name>
    <name type="common">Chinese pond mussel</name>
    <name type="synonym">Anodonta woodiana</name>
    <dbReference type="NCBI Taxonomy" id="1069815"/>
    <lineage>
        <taxon>Eukaryota</taxon>
        <taxon>Metazoa</taxon>
        <taxon>Spiralia</taxon>
        <taxon>Lophotrochozoa</taxon>
        <taxon>Mollusca</taxon>
        <taxon>Bivalvia</taxon>
        <taxon>Autobranchia</taxon>
        <taxon>Heteroconchia</taxon>
        <taxon>Palaeoheterodonta</taxon>
        <taxon>Unionida</taxon>
        <taxon>Unionoidea</taxon>
        <taxon>Unionidae</taxon>
        <taxon>Unioninae</taxon>
        <taxon>Sinanodonta</taxon>
    </lineage>
</organism>
<evidence type="ECO:0000256" key="1">
    <source>
        <dbReference type="ARBA" id="ARBA00004300"/>
    </source>
</evidence>
<keyword evidence="2" id="KW-0963">Cytoplasm</keyword>
<dbReference type="Proteomes" id="UP001634394">
    <property type="component" value="Unassembled WGS sequence"/>
</dbReference>
<dbReference type="SMART" id="SM00054">
    <property type="entry name" value="EFh"/>
    <property type="match status" value="2"/>
</dbReference>
<evidence type="ECO:0000256" key="3">
    <source>
        <dbReference type="ARBA" id="ARBA00022553"/>
    </source>
</evidence>
<evidence type="ECO:0000256" key="4">
    <source>
        <dbReference type="ARBA" id="ARBA00022837"/>
    </source>
</evidence>
<dbReference type="SUPFAM" id="SSF47473">
    <property type="entry name" value="EF-hand"/>
    <property type="match status" value="1"/>
</dbReference>
<dbReference type="PROSITE" id="PS50222">
    <property type="entry name" value="EF_HAND_2"/>
    <property type="match status" value="2"/>
</dbReference>
<feature type="coiled-coil region" evidence="6">
    <location>
        <begin position="1330"/>
        <end position="1392"/>
    </location>
</feature>
<evidence type="ECO:0000256" key="5">
    <source>
        <dbReference type="ARBA" id="ARBA00023212"/>
    </source>
</evidence>
<feature type="coiled-coil region" evidence="6">
    <location>
        <begin position="887"/>
        <end position="1205"/>
    </location>
</feature>
<feature type="region of interest" description="Disordered" evidence="7">
    <location>
        <begin position="129"/>
        <end position="148"/>
    </location>
</feature>
<feature type="region of interest" description="Disordered" evidence="7">
    <location>
        <begin position="1"/>
        <end position="35"/>
    </location>
</feature>
<keyword evidence="4" id="KW-0106">Calcium</keyword>
<evidence type="ECO:0000256" key="2">
    <source>
        <dbReference type="ARBA" id="ARBA00022490"/>
    </source>
</evidence>
<evidence type="ECO:0000256" key="7">
    <source>
        <dbReference type="SAM" id="MobiDB-lite"/>
    </source>
</evidence>
<evidence type="ECO:0000259" key="8">
    <source>
        <dbReference type="PROSITE" id="PS50222"/>
    </source>
</evidence>
<gene>
    <name evidence="9" type="ORF">ACJMK2_036196</name>
</gene>
<keyword evidence="3" id="KW-0597">Phosphoprotein</keyword>
<dbReference type="Pfam" id="PF13499">
    <property type="entry name" value="EF-hand_7"/>
    <property type="match status" value="1"/>
</dbReference>
<dbReference type="Gene3D" id="1.10.287.1490">
    <property type="match status" value="1"/>
</dbReference>
<protein>
    <recommendedName>
        <fullName evidence="8">EF-hand domain-containing protein</fullName>
    </recommendedName>
</protein>
<feature type="domain" description="EF-hand" evidence="8">
    <location>
        <begin position="56"/>
        <end position="91"/>
    </location>
</feature>
<dbReference type="PROSITE" id="PS00018">
    <property type="entry name" value="EF_HAND_1"/>
    <property type="match status" value="1"/>
</dbReference>